<evidence type="ECO:0000256" key="5">
    <source>
        <dbReference type="ARBA" id="ARBA00022490"/>
    </source>
</evidence>
<evidence type="ECO:0000313" key="14">
    <source>
        <dbReference type="Proteomes" id="UP000015453"/>
    </source>
</evidence>
<dbReference type="InterPro" id="IPR033341">
    <property type="entry name" value="SKA3"/>
</dbReference>
<keyword evidence="14" id="KW-1185">Reference proteome</keyword>
<organism evidence="13 14">
    <name type="scientific">Genlisea aurea</name>
    <dbReference type="NCBI Taxonomy" id="192259"/>
    <lineage>
        <taxon>Eukaryota</taxon>
        <taxon>Viridiplantae</taxon>
        <taxon>Streptophyta</taxon>
        <taxon>Embryophyta</taxon>
        <taxon>Tracheophyta</taxon>
        <taxon>Spermatophyta</taxon>
        <taxon>Magnoliopsida</taxon>
        <taxon>eudicotyledons</taxon>
        <taxon>Gunneridae</taxon>
        <taxon>Pentapetalae</taxon>
        <taxon>asterids</taxon>
        <taxon>lamiids</taxon>
        <taxon>Lamiales</taxon>
        <taxon>Lentibulariaceae</taxon>
        <taxon>Genlisea</taxon>
    </lineage>
</organism>
<reference evidence="13 14" key="1">
    <citation type="journal article" date="2013" name="BMC Genomics">
        <title>The miniature genome of a carnivorous plant Genlisea aurea contains a low number of genes and short non-coding sequences.</title>
        <authorList>
            <person name="Leushkin E.V."/>
            <person name="Sutormin R.A."/>
            <person name="Nabieva E.R."/>
            <person name="Penin A.A."/>
            <person name="Kondrashov A.S."/>
            <person name="Logacheva M.D."/>
        </authorList>
    </citation>
    <scope>NUCLEOTIDE SEQUENCE [LARGE SCALE GENOMIC DNA]</scope>
</reference>
<protein>
    <submittedName>
        <fullName evidence="13">Uncharacterized protein</fullName>
    </submittedName>
</protein>
<evidence type="ECO:0000313" key="13">
    <source>
        <dbReference type="EMBL" id="EPS58969.1"/>
    </source>
</evidence>
<dbReference type="GO" id="GO:0000940">
    <property type="term" value="C:outer kinetochore"/>
    <property type="evidence" value="ECO:0007669"/>
    <property type="project" value="InterPro"/>
</dbReference>
<keyword evidence="11" id="KW-0131">Cell cycle</keyword>
<evidence type="ECO:0000256" key="8">
    <source>
        <dbReference type="ARBA" id="ARBA00022776"/>
    </source>
</evidence>
<evidence type="ECO:0000256" key="6">
    <source>
        <dbReference type="ARBA" id="ARBA00022618"/>
    </source>
</evidence>
<proteinExistence type="inferred from homology"/>
<dbReference type="Proteomes" id="UP000015453">
    <property type="component" value="Unassembled WGS sequence"/>
</dbReference>
<keyword evidence="6" id="KW-0132">Cell division</keyword>
<dbReference type="AlphaFoldDB" id="S8BX93"/>
<gene>
    <name evidence="13" type="ORF">M569_15843</name>
</gene>
<name>S8BX93_9LAMI</name>
<comment type="caution">
    <text evidence="13">The sequence shown here is derived from an EMBL/GenBank/DDBJ whole genome shotgun (WGS) entry which is preliminary data.</text>
</comment>
<evidence type="ECO:0000256" key="1">
    <source>
        <dbReference type="ARBA" id="ARBA00004186"/>
    </source>
</evidence>
<dbReference type="GO" id="GO:0051301">
    <property type="term" value="P:cell division"/>
    <property type="evidence" value="ECO:0007669"/>
    <property type="project" value="UniProtKB-KW"/>
</dbReference>
<evidence type="ECO:0000256" key="10">
    <source>
        <dbReference type="ARBA" id="ARBA00023212"/>
    </source>
</evidence>
<evidence type="ECO:0000256" key="9">
    <source>
        <dbReference type="ARBA" id="ARBA00022838"/>
    </source>
</evidence>
<feature type="non-terminal residue" evidence="13">
    <location>
        <position position="1"/>
    </location>
</feature>
<keyword evidence="8" id="KW-0498">Mitosis</keyword>
<dbReference type="GO" id="GO:0005876">
    <property type="term" value="C:spindle microtubule"/>
    <property type="evidence" value="ECO:0007669"/>
    <property type="project" value="TreeGrafter"/>
</dbReference>
<keyword evidence="10" id="KW-0206">Cytoskeleton</keyword>
<dbReference type="OrthoDB" id="552789at2759"/>
<evidence type="ECO:0000256" key="4">
    <source>
        <dbReference type="ARBA" id="ARBA00022454"/>
    </source>
</evidence>
<keyword evidence="9" id="KW-0995">Kinetochore</keyword>
<dbReference type="PANTHER" id="PTHR48118:SF1">
    <property type="entry name" value="SPINDLE AND KINETOCHORE-ASSOCIATED PROTEIN 3"/>
    <property type="match status" value="1"/>
</dbReference>
<keyword evidence="12" id="KW-0137">Centromere</keyword>
<evidence type="ECO:0000256" key="11">
    <source>
        <dbReference type="ARBA" id="ARBA00023306"/>
    </source>
</evidence>
<dbReference type="GO" id="GO:0007059">
    <property type="term" value="P:chromosome segregation"/>
    <property type="evidence" value="ECO:0007669"/>
    <property type="project" value="InterPro"/>
</dbReference>
<accession>S8BX93</accession>
<evidence type="ECO:0000256" key="2">
    <source>
        <dbReference type="ARBA" id="ARBA00004629"/>
    </source>
</evidence>
<sequence>LDDPLSCLRNFGISEASLATIASQGEKIDAYEPSNCKAETTDDYLKPSAEESIHLLKVSLDGYESLPKHMKGLASWEELVTAVEKINTHLKNKPANQDDNIIQQNEIESLDLGFKARSYLLLLIKLDGLQVQTDGGGIISYKVL</sequence>
<comment type="similarity">
    <text evidence="3">Belongs to the SKA3 family.</text>
</comment>
<keyword evidence="5" id="KW-0963">Cytoplasm</keyword>
<evidence type="ECO:0000256" key="7">
    <source>
        <dbReference type="ARBA" id="ARBA00022701"/>
    </source>
</evidence>
<keyword evidence="7" id="KW-0493">Microtubule</keyword>
<evidence type="ECO:0000256" key="3">
    <source>
        <dbReference type="ARBA" id="ARBA00007716"/>
    </source>
</evidence>
<comment type="subcellular location">
    <subcellularLocation>
        <location evidence="2">Chromosome</location>
        <location evidence="2">Centromere</location>
        <location evidence="2">Kinetochore</location>
    </subcellularLocation>
    <subcellularLocation>
        <location evidence="1">Cytoplasm</location>
        <location evidence="1">Cytoskeleton</location>
        <location evidence="1">Spindle</location>
    </subcellularLocation>
</comment>
<dbReference type="PANTHER" id="PTHR48118">
    <property type="entry name" value="SPINDLE AND KINETOCHORE-ASSOCIATED PROTEIN 3"/>
    <property type="match status" value="1"/>
</dbReference>
<keyword evidence="4" id="KW-0158">Chromosome</keyword>
<dbReference type="EMBL" id="AUSU01008752">
    <property type="protein sequence ID" value="EPS58969.1"/>
    <property type="molecule type" value="Genomic_DNA"/>
</dbReference>
<evidence type="ECO:0000256" key="12">
    <source>
        <dbReference type="ARBA" id="ARBA00023328"/>
    </source>
</evidence>
<dbReference type="GO" id="GO:0000278">
    <property type="term" value="P:mitotic cell cycle"/>
    <property type="evidence" value="ECO:0007669"/>
    <property type="project" value="TreeGrafter"/>
</dbReference>